<dbReference type="InterPro" id="IPR027443">
    <property type="entry name" value="IPNS-like_sf"/>
</dbReference>
<evidence type="ECO:0000256" key="3">
    <source>
        <dbReference type="ARBA" id="ARBA00022964"/>
    </source>
</evidence>
<dbReference type="GeneID" id="108662448"/>
<keyword evidence="5 7" id="KW-0408">Iron</keyword>
<dbReference type="FunFam" id="2.60.120.330:FF:000022">
    <property type="entry name" value="Probable 2-oxoglutarate-dependent dioxygenase AOP1.2"/>
    <property type="match status" value="1"/>
</dbReference>
<dbReference type="Pfam" id="PF14226">
    <property type="entry name" value="DIOX_N"/>
    <property type="match status" value="1"/>
</dbReference>
<sequence>MATQSAIKLPVIDLFDDESEPGTDSWISKCEEVQRAFEEYGCFLATYDKVSLQLQDEVFDSVRELFHLPTEKKVLNTSDKPYFGYFKHPSIPLSESMGIDNPTILEGTQSFTNLMWPNGNQIFCESIYAYAKLVSELDRMVKTMVFESYGVRKYYDSHIQSTNYLLRLIKYRVPREDENDFDGCPHTDKSFMTILHDNHIAGLQIKAKDGNWIGVEPSGSMFVVMAGDAFLAWSNGRIQSPTHRVIMKAKKERYCLALFSFSGETIRTPEELVDEAHPLLFKPFDNMDLLRLFSLDDVHQHARSFSQPKCGA</sequence>
<dbReference type="InterPro" id="IPR044861">
    <property type="entry name" value="IPNS-like_FE2OG_OXY"/>
</dbReference>
<dbReference type="InterPro" id="IPR026992">
    <property type="entry name" value="DIOX_N"/>
</dbReference>
<comment type="function">
    <text evidence="6">Probable 2-oxoglutarate-dependent dioxygenase that may be involved in glucosinolates biosynthesis. May play a role in the production of aliphatic glucosinolates.</text>
</comment>
<reference evidence="9" key="1">
    <citation type="journal article" date="1997" name="Nucleic Acids Res.">
        <title>tRNAscan-SE: a program for improved detection of transfer RNA genes in genomic sequence.</title>
        <authorList>
            <person name="Lowe T.M."/>
            <person name="Eddy S.R."/>
        </authorList>
    </citation>
    <scope>NUCLEOTIDE SEQUENCE [LARGE SCALE GENOMIC DNA]</scope>
    <source>
        <strain evidence="9">r\B97-61/B2</strain>
    </source>
</reference>
<dbReference type="InterPro" id="IPR050231">
    <property type="entry name" value="Iron_ascorbate_oxido_reductase"/>
</dbReference>
<dbReference type="InterPro" id="IPR005123">
    <property type="entry name" value="Oxoglu/Fe-dep_dioxygenase_dom"/>
</dbReference>
<dbReference type="Gramene" id="Tc06v2_t008320.1">
    <property type="protein sequence ID" value="Tc06v2_p008320.1"/>
    <property type="gene ID" value="Tc06v2_g008320"/>
</dbReference>
<evidence type="ECO:0000313" key="10">
    <source>
        <dbReference type="RefSeq" id="XP_017978310.1"/>
    </source>
</evidence>
<evidence type="ECO:0000313" key="9">
    <source>
        <dbReference type="Proteomes" id="UP000694886"/>
    </source>
</evidence>
<dbReference type="RefSeq" id="XP_017978310.1">
    <property type="nucleotide sequence ID" value="XM_018122821.1"/>
</dbReference>
<comment type="similarity">
    <text evidence="1 7">Belongs to the iron/ascorbate-dependent oxidoreductase family.</text>
</comment>
<dbReference type="AlphaFoldDB" id="A0AB32WHL3"/>
<evidence type="ECO:0000256" key="4">
    <source>
        <dbReference type="ARBA" id="ARBA00023002"/>
    </source>
</evidence>
<protein>
    <submittedName>
        <fullName evidence="10">2-oxoglutarate-dependent dioxygenase AOP2-like</fullName>
    </submittedName>
</protein>
<feature type="domain" description="Fe2OG dioxygenase" evidence="8">
    <location>
        <begin position="161"/>
        <end position="262"/>
    </location>
</feature>
<gene>
    <name evidence="10" type="primary">LOC108662448</name>
</gene>
<dbReference type="GO" id="GO:0046872">
    <property type="term" value="F:metal ion binding"/>
    <property type="evidence" value="ECO:0007669"/>
    <property type="project" value="UniProtKB-KW"/>
</dbReference>
<evidence type="ECO:0000256" key="1">
    <source>
        <dbReference type="ARBA" id="ARBA00008056"/>
    </source>
</evidence>
<dbReference type="Pfam" id="PF03171">
    <property type="entry name" value="2OG-FeII_Oxy"/>
    <property type="match status" value="1"/>
</dbReference>
<evidence type="ECO:0000256" key="5">
    <source>
        <dbReference type="ARBA" id="ARBA00023004"/>
    </source>
</evidence>
<evidence type="ECO:0000256" key="2">
    <source>
        <dbReference type="ARBA" id="ARBA00022723"/>
    </source>
</evidence>
<keyword evidence="4 7" id="KW-0560">Oxidoreductase</keyword>
<dbReference type="KEGG" id="tcc:108662448"/>
<dbReference type="PANTHER" id="PTHR47990">
    <property type="entry name" value="2-OXOGLUTARATE (2OG) AND FE(II)-DEPENDENT OXYGENASE SUPERFAMILY PROTEIN-RELATED"/>
    <property type="match status" value="1"/>
</dbReference>
<organism evidence="9 10">
    <name type="scientific">Theobroma cacao</name>
    <name type="common">Cacao</name>
    <name type="synonym">Cocoa</name>
    <dbReference type="NCBI Taxonomy" id="3641"/>
    <lineage>
        <taxon>Eukaryota</taxon>
        <taxon>Viridiplantae</taxon>
        <taxon>Streptophyta</taxon>
        <taxon>Embryophyta</taxon>
        <taxon>Tracheophyta</taxon>
        <taxon>Spermatophyta</taxon>
        <taxon>Magnoliopsida</taxon>
        <taxon>eudicotyledons</taxon>
        <taxon>Gunneridae</taxon>
        <taxon>Pentapetalae</taxon>
        <taxon>rosids</taxon>
        <taxon>malvids</taxon>
        <taxon>Malvales</taxon>
        <taxon>Malvaceae</taxon>
        <taxon>Byttnerioideae</taxon>
        <taxon>Theobroma</taxon>
    </lineage>
</organism>
<evidence type="ECO:0000256" key="7">
    <source>
        <dbReference type="RuleBase" id="RU003682"/>
    </source>
</evidence>
<dbReference type="SUPFAM" id="SSF51197">
    <property type="entry name" value="Clavaminate synthase-like"/>
    <property type="match status" value="1"/>
</dbReference>
<dbReference type="PROSITE" id="PS51471">
    <property type="entry name" value="FE2OG_OXY"/>
    <property type="match status" value="1"/>
</dbReference>
<accession>A0AB32WHL3</accession>
<name>A0AB32WHL3_THECC</name>
<evidence type="ECO:0000259" key="8">
    <source>
        <dbReference type="PROSITE" id="PS51471"/>
    </source>
</evidence>
<keyword evidence="3" id="KW-0223">Dioxygenase</keyword>
<dbReference type="GO" id="GO:0051213">
    <property type="term" value="F:dioxygenase activity"/>
    <property type="evidence" value="ECO:0007669"/>
    <property type="project" value="UniProtKB-KW"/>
</dbReference>
<reference evidence="10" key="2">
    <citation type="submission" date="2025-08" db="UniProtKB">
        <authorList>
            <consortium name="RefSeq"/>
        </authorList>
    </citation>
    <scope>IDENTIFICATION</scope>
</reference>
<keyword evidence="2 7" id="KW-0479">Metal-binding</keyword>
<proteinExistence type="inferred from homology"/>
<evidence type="ECO:0000256" key="6">
    <source>
        <dbReference type="ARBA" id="ARBA00057022"/>
    </source>
</evidence>
<dbReference type="Gene3D" id="2.60.120.330">
    <property type="entry name" value="B-lactam Antibiotic, Isopenicillin N Synthase, Chain"/>
    <property type="match status" value="1"/>
</dbReference>
<dbReference type="Proteomes" id="UP000694886">
    <property type="component" value="Chromosome 6"/>
</dbReference>